<dbReference type="CDD" id="cd07305">
    <property type="entry name" value="Porin3_Tom40"/>
    <property type="match status" value="1"/>
</dbReference>
<dbReference type="Gene3D" id="2.40.160.10">
    <property type="entry name" value="Porin"/>
    <property type="match status" value="1"/>
</dbReference>
<evidence type="ECO:0000256" key="8">
    <source>
        <dbReference type="ARBA" id="ARBA00023065"/>
    </source>
</evidence>
<organism evidence="14 15">
    <name type="scientific">Apodospora peruviana</name>
    <dbReference type="NCBI Taxonomy" id="516989"/>
    <lineage>
        <taxon>Eukaryota</taxon>
        <taxon>Fungi</taxon>
        <taxon>Dikarya</taxon>
        <taxon>Ascomycota</taxon>
        <taxon>Pezizomycotina</taxon>
        <taxon>Sordariomycetes</taxon>
        <taxon>Sordariomycetidae</taxon>
        <taxon>Sordariales</taxon>
        <taxon>Lasiosphaeriaceae</taxon>
        <taxon>Apodospora</taxon>
    </lineage>
</organism>
<sequence>MATTTDSPLGFLRKNPVFTGLSDVYTSFQERRAKLGLSNPGTVETIAKEVQRETLLTNYMFTGLRADLTKAFSLAPLFQVSHQFAMGERLNPYTFACLYGTNKVFAQGSVDNDGALSARFNWGWSPVSITKTQFQISPGGQDMAQFEHEYTGSDFTASVKAINPSFLEGGVTGIFVGHYLQSITPKLALGLESVWQRQALSQGPDSALSYVARYKSNDWVASASLQGHGAFTTSYWRRLSDKIQAGVDMTLSMMPSAGGLMGGPLQKEGSTTVGAKYDFRMAVFRAQIDSKGKLSCLLEKRVAQPITMTFAADVDHFTQQAKIGVSISIEATGEELQDQQDLAAQPLNIPF</sequence>
<reference evidence="14" key="1">
    <citation type="journal article" date="2023" name="Mol. Phylogenet. Evol.">
        <title>Genome-scale phylogeny and comparative genomics of the fungal order Sordariales.</title>
        <authorList>
            <person name="Hensen N."/>
            <person name="Bonometti L."/>
            <person name="Westerberg I."/>
            <person name="Brannstrom I.O."/>
            <person name="Guillou S."/>
            <person name="Cros-Aarteil S."/>
            <person name="Calhoun S."/>
            <person name="Haridas S."/>
            <person name="Kuo A."/>
            <person name="Mondo S."/>
            <person name="Pangilinan J."/>
            <person name="Riley R."/>
            <person name="LaButti K."/>
            <person name="Andreopoulos B."/>
            <person name="Lipzen A."/>
            <person name="Chen C."/>
            <person name="Yan M."/>
            <person name="Daum C."/>
            <person name="Ng V."/>
            <person name="Clum A."/>
            <person name="Steindorff A."/>
            <person name="Ohm R.A."/>
            <person name="Martin F."/>
            <person name="Silar P."/>
            <person name="Natvig D.O."/>
            <person name="Lalanne C."/>
            <person name="Gautier V."/>
            <person name="Ament-Velasquez S.L."/>
            <person name="Kruys A."/>
            <person name="Hutchinson M.I."/>
            <person name="Powell A.J."/>
            <person name="Barry K."/>
            <person name="Miller A.N."/>
            <person name="Grigoriev I.V."/>
            <person name="Debuchy R."/>
            <person name="Gladieux P."/>
            <person name="Hiltunen Thoren M."/>
            <person name="Johannesson H."/>
        </authorList>
    </citation>
    <scope>NUCLEOTIDE SEQUENCE</scope>
    <source>
        <strain evidence="14">CBS 118394</strain>
    </source>
</reference>
<proteinExistence type="inferred from homology"/>
<protein>
    <recommendedName>
        <fullName evidence="13">Translocase of outer membrane 40 kDa subunit</fullName>
    </recommendedName>
</protein>
<evidence type="ECO:0000256" key="12">
    <source>
        <dbReference type="ARBA" id="ARBA00053390"/>
    </source>
</evidence>
<gene>
    <name evidence="14" type="ORF">B0H66DRAFT_472096</name>
</gene>
<keyword evidence="5" id="KW-0812">Transmembrane</keyword>
<dbReference type="Pfam" id="PF01459">
    <property type="entry name" value="Porin_3"/>
    <property type="match status" value="1"/>
</dbReference>
<keyword evidence="6" id="KW-1000">Mitochondrion outer membrane</keyword>
<keyword evidence="9" id="KW-0626">Porin</keyword>
<keyword evidence="10" id="KW-0496">Mitochondrion</keyword>
<dbReference type="InterPro" id="IPR037930">
    <property type="entry name" value="Tom40"/>
</dbReference>
<dbReference type="GO" id="GO:0030150">
    <property type="term" value="P:protein import into mitochondrial matrix"/>
    <property type="evidence" value="ECO:0007669"/>
    <property type="project" value="InterPro"/>
</dbReference>
<dbReference type="EMBL" id="JAUEDM010000002">
    <property type="protein sequence ID" value="KAK3325392.1"/>
    <property type="molecule type" value="Genomic_DNA"/>
</dbReference>
<evidence type="ECO:0000256" key="7">
    <source>
        <dbReference type="ARBA" id="ARBA00022927"/>
    </source>
</evidence>
<keyword evidence="4" id="KW-1134">Transmembrane beta strand</keyword>
<dbReference type="GO" id="GO:0008320">
    <property type="term" value="F:protein transmembrane transporter activity"/>
    <property type="evidence" value="ECO:0007669"/>
    <property type="project" value="InterPro"/>
</dbReference>
<dbReference type="InterPro" id="IPR027246">
    <property type="entry name" value="Porin_Euk/Tom40"/>
</dbReference>
<evidence type="ECO:0000313" key="14">
    <source>
        <dbReference type="EMBL" id="KAK3325392.1"/>
    </source>
</evidence>
<dbReference type="GO" id="GO:0015288">
    <property type="term" value="F:porin activity"/>
    <property type="evidence" value="ECO:0007669"/>
    <property type="project" value="UniProtKB-KW"/>
</dbReference>
<dbReference type="InterPro" id="IPR023614">
    <property type="entry name" value="Porin_dom_sf"/>
</dbReference>
<evidence type="ECO:0000256" key="3">
    <source>
        <dbReference type="ARBA" id="ARBA00022448"/>
    </source>
</evidence>
<keyword evidence="15" id="KW-1185">Reference proteome</keyword>
<keyword evidence="11" id="KW-0472">Membrane</keyword>
<dbReference type="GO" id="GO:0006811">
    <property type="term" value="P:monoatomic ion transport"/>
    <property type="evidence" value="ECO:0007669"/>
    <property type="project" value="UniProtKB-KW"/>
</dbReference>
<evidence type="ECO:0000256" key="5">
    <source>
        <dbReference type="ARBA" id="ARBA00022692"/>
    </source>
</evidence>
<evidence type="ECO:0000256" key="13">
    <source>
        <dbReference type="ARBA" id="ARBA00078731"/>
    </source>
</evidence>
<dbReference type="AlphaFoldDB" id="A0AAE0IIJ8"/>
<keyword evidence="7" id="KW-0653">Protein transport</keyword>
<keyword evidence="3" id="KW-0813">Transport</keyword>
<comment type="similarity">
    <text evidence="2">Belongs to the Tom40 family.</text>
</comment>
<evidence type="ECO:0000256" key="6">
    <source>
        <dbReference type="ARBA" id="ARBA00022787"/>
    </source>
</evidence>
<comment type="caution">
    <text evidence="14">The sequence shown here is derived from an EMBL/GenBank/DDBJ whole genome shotgun (WGS) entry which is preliminary data.</text>
</comment>
<accession>A0AAE0IIJ8</accession>
<evidence type="ECO:0000313" key="15">
    <source>
        <dbReference type="Proteomes" id="UP001283341"/>
    </source>
</evidence>
<evidence type="ECO:0000256" key="9">
    <source>
        <dbReference type="ARBA" id="ARBA00023114"/>
    </source>
</evidence>
<evidence type="ECO:0000256" key="11">
    <source>
        <dbReference type="ARBA" id="ARBA00023136"/>
    </source>
</evidence>
<dbReference type="GO" id="GO:0005741">
    <property type="term" value="C:mitochondrial outer membrane"/>
    <property type="evidence" value="ECO:0007669"/>
    <property type="project" value="UniProtKB-SubCell"/>
</dbReference>
<reference evidence="14" key="2">
    <citation type="submission" date="2023-06" db="EMBL/GenBank/DDBJ databases">
        <authorList>
            <consortium name="Lawrence Berkeley National Laboratory"/>
            <person name="Haridas S."/>
            <person name="Hensen N."/>
            <person name="Bonometti L."/>
            <person name="Westerberg I."/>
            <person name="Brannstrom I.O."/>
            <person name="Guillou S."/>
            <person name="Cros-Aarteil S."/>
            <person name="Calhoun S."/>
            <person name="Kuo A."/>
            <person name="Mondo S."/>
            <person name="Pangilinan J."/>
            <person name="Riley R."/>
            <person name="Labutti K."/>
            <person name="Andreopoulos B."/>
            <person name="Lipzen A."/>
            <person name="Chen C."/>
            <person name="Yanf M."/>
            <person name="Daum C."/>
            <person name="Ng V."/>
            <person name="Clum A."/>
            <person name="Steindorff A."/>
            <person name="Ohm R."/>
            <person name="Martin F."/>
            <person name="Silar P."/>
            <person name="Natvig D."/>
            <person name="Lalanne C."/>
            <person name="Gautier V."/>
            <person name="Ament-Velasquez S.L."/>
            <person name="Kruys A."/>
            <person name="Hutchinson M.I."/>
            <person name="Powell A.J."/>
            <person name="Barry K."/>
            <person name="Miller A.N."/>
            <person name="Grigoriev I.V."/>
            <person name="Debuchy R."/>
            <person name="Gladieux P."/>
            <person name="Thoren M.H."/>
            <person name="Johannesson H."/>
        </authorList>
    </citation>
    <scope>NUCLEOTIDE SEQUENCE</scope>
    <source>
        <strain evidence="14">CBS 118394</strain>
    </source>
</reference>
<evidence type="ECO:0000256" key="4">
    <source>
        <dbReference type="ARBA" id="ARBA00022452"/>
    </source>
</evidence>
<dbReference type="GO" id="GO:0046930">
    <property type="term" value="C:pore complex"/>
    <property type="evidence" value="ECO:0007669"/>
    <property type="project" value="UniProtKB-KW"/>
</dbReference>
<comment type="subcellular location">
    <subcellularLocation>
        <location evidence="1">Mitochondrion outer membrane</location>
        <topology evidence="1">Multi-pass membrane protein</topology>
    </subcellularLocation>
</comment>
<dbReference type="PANTHER" id="PTHR10802">
    <property type="entry name" value="MITOCHONDRIAL IMPORT RECEPTOR SUBUNIT TOM40"/>
    <property type="match status" value="1"/>
</dbReference>
<name>A0AAE0IIJ8_9PEZI</name>
<dbReference type="FunFam" id="2.40.160.10:FF:000009">
    <property type="entry name" value="Mitochondrial import receptor subunit TOM40"/>
    <property type="match status" value="1"/>
</dbReference>
<evidence type="ECO:0000256" key="2">
    <source>
        <dbReference type="ARBA" id="ARBA00010510"/>
    </source>
</evidence>
<evidence type="ECO:0000256" key="10">
    <source>
        <dbReference type="ARBA" id="ARBA00023128"/>
    </source>
</evidence>
<comment type="function">
    <text evidence="12">Channel-forming protein essential for import of protein precursors into mitochondria.</text>
</comment>
<keyword evidence="8" id="KW-0406">Ion transport</keyword>
<dbReference type="Proteomes" id="UP001283341">
    <property type="component" value="Unassembled WGS sequence"/>
</dbReference>
<evidence type="ECO:0000256" key="1">
    <source>
        <dbReference type="ARBA" id="ARBA00004374"/>
    </source>
</evidence>